<dbReference type="Pfam" id="PF13183">
    <property type="entry name" value="Fer4_8"/>
    <property type="match status" value="1"/>
</dbReference>
<dbReference type="EC" id="1.1.99.14" evidence="6"/>
<dbReference type="Proteomes" id="UP000271256">
    <property type="component" value="Unassembled WGS sequence"/>
</dbReference>
<dbReference type="SUPFAM" id="SSF46548">
    <property type="entry name" value="alpha-helical ferredoxin"/>
    <property type="match status" value="1"/>
</dbReference>
<organism evidence="8 9">
    <name type="scientific">Desulfofundulus salinus</name>
    <dbReference type="NCBI Taxonomy" id="2419843"/>
    <lineage>
        <taxon>Bacteria</taxon>
        <taxon>Bacillati</taxon>
        <taxon>Bacillota</taxon>
        <taxon>Clostridia</taxon>
        <taxon>Eubacteriales</taxon>
        <taxon>Peptococcaceae</taxon>
        <taxon>Desulfofundulus</taxon>
    </lineage>
</organism>
<keyword evidence="6" id="KW-0249">Electron transport</keyword>
<feature type="domain" description="4Fe-4S ferredoxin-type" evidence="7">
    <location>
        <begin position="60"/>
        <end position="91"/>
    </location>
</feature>
<evidence type="ECO:0000256" key="3">
    <source>
        <dbReference type="ARBA" id="ARBA00022737"/>
    </source>
</evidence>
<sequence>MSSMLEKEQVYKELLRCNKCGGCQVICPTYKATYYEGNVARGRLFLVRKYLESGEQALLKTPEIIQSLEQCLLCESCTKVCPSGVRTAEVVLYYRQQLLEVKGAKNKWKERLYRLAFLNKAFIPLAAKLAYYYQKFGVIPDPYQLRSFLSQYLDGQVLRDNPGTGITLPATGQRKYKVTFFVGCASNTFYHRAALAAINLLRRWADVTLLDNYCCGAPLLSLGAVDGFREVASRNLELISREQTDFIVTDCSTCASVLKQYPARLGVAVPVMTKLRDLVEILIQEREHLSPVKGSGRQKFTFHYPCHLARGQNLKEPTQKLLDGLFGSSYQPHLEDDSCCGGAGTFGILHRDLAQKITAAKLANIQNSGAAQVVTSCPACLMQLGAVVKRLALPLVVKPLAVFLEEAMGESR</sequence>
<dbReference type="Pfam" id="PF02754">
    <property type="entry name" value="CCG"/>
    <property type="match status" value="2"/>
</dbReference>
<evidence type="ECO:0000259" key="7">
    <source>
        <dbReference type="PROSITE" id="PS51379"/>
    </source>
</evidence>
<keyword evidence="1 6" id="KW-0004">4Fe-4S</keyword>
<evidence type="ECO:0000313" key="8">
    <source>
        <dbReference type="EMBL" id="RKO65788.1"/>
    </source>
</evidence>
<dbReference type="GO" id="GO:0019154">
    <property type="term" value="F:glycolate dehydrogenase activity"/>
    <property type="evidence" value="ECO:0007669"/>
    <property type="project" value="UniProtKB-EC"/>
</dbReference>
<dbReference type="OrthoDB" id="5241828at2"/>
<evidence type="ECO:0000256" key="2">
    <source>
        <dbReference type="ARBA" id="ARBA00022723"/>
    </source>
</evidence>
<keyword evidence="9" id="KW-1185">Reference proteome</keyword>
<dbReference type="PANTHER" id="PTHR32479">
    <property type="entry name" value="GLYCOLATE OXIDASE IRON-SULFUR SUBUNIT"/>
    <property type="match status" value="1"/>
</dbReference>
<dbReference type="AlphaFoldDB" id="A0A494WRE5"/>
<protein>
    <recommendedName>
        <fullName evidence="6">Glycolate oxidase iron-sulfur subunit</fullName>
        <ecNumber evidence="6">1.1.99.14</ecNumber>
    </recommendedName>
</protein>
<comment type="caution">
    <text evidence="8">The sequence shown here is derived from an EMBL/GenBank/DDBJ whole genome shotgun (WGS) entry which is preliminary data.</text>
</comment>
<dbReference type="InterPro" id="IPR017900">
    <property type="entry name" value="4Fe4S_Fe_S_CS"/>
</dbReference>
<dbReference type="PROSITE" id="PS51379">
    <property type="entry name" value="4FE4S_FER_2"/>
    <property type="match status" value="2"/>
</dbReference>
<dbReference type="GO" id="GO:0051539">
    <property type="term" value="F:4 iron, 4 sulfur cluster binding"/>
    <property type="evidence" value="ECO:0007669"/>
    <property type="project" value="UniProtKB-UniRule"/>
</dbReference>
<keyword evidence="3" id="KW-0677">Repeat</keyword>
<keyword evidence="5 6" id="KW-0411">Iron-sulfur</keyword>
<dbReference type="InterPro" id="IPR017896">
    <property type="entry name" value="4Fe4S_Fe-S-bd"/>
</dbReference>
<proteinExistence type="predicted"/>
<evidence type="ECO:0000256" key="1">
    <source>
        <dbReference type="ARBA" id="ARBA00022485"/>
    </source>
</evidence>
<dbReference type="GO" id="GO:0046872">
    <property type="term" value="F:metal ion binding"/>
    <property type="evidence" value="ECO:0007669"/>
    <property type="project" value="UniProtKB-UniRule"/>
</dbReference>
<dbReference type="Gene3D" id="1.10.1060.10">
    <property type="entry name" value="Alpha-helical ferredoxin"/>
    <property type="match status" value="1"/>
</dbReference>
<evidence type="ECO:0000313" key="9">
    <source>
        <dbReference type="Proteomes" id="UP000271256"/>
    </source>
</evidence>
<dbReference type="InterPro" id="IPR012257">
    <property type="entry name" value="Glc_ox_4Fe-4S"/>
</dbReference>
<dbReference type="PIRSF" id="PIRSF000139">
    <property type="entry name" value="Glc_ox_4Fe-4S"/>
    <property type="match status" value="1"/>
</dbReference>
<evidence type="ECO:0000256" key="5">
    <source>
        <dbReference type="ARBA" id="ARBA00023014"/>
    </source>
</evidence>
<comment type="catalytic activity">
    <reaction evidence="6">
        <text>(R)-lactate + A = pyruvate + AH2</text>
        <dbReference type="Rhea" id="RHEA:15089"/>
        <dbReference type="ChEBI" id="CHEBI:13193"/>
        <dbReference type="ChEBI" id="CHEBI:15361"/>
        <dbReference type="ChEBI" id="CHEBI:16004"/>
        <dbReference type="ChEBI" id="CHEBI:17499"/>
    </reaction>
</comment>
<gene>
    <name evidence="8" type="ORF">D7024_01595</name>
</gene>
<keyword evidence="2 6" id="KW-0479">Metal-binding</keyword>
<evidence type="ECO:0000256" key="4">
    <source>
        <dbReference type="ARBA" id="ARBA00023004"/>
    </source>
</evidence>
<name>A0A494WRE5_9FIRM</name>
<keyword evidence="6" id="KW-0813">Transport</keyword>
<comment type="cofactor">
    <cofactor evidence="6">
        <name>[4Fe-4S] cluster</name>
        <dbReference type="ChEBI" id="CHEBI:49883"/>
    </cofactor>
    <text evidence="6">Binds 2 [4Fe-4S] clusters.</text>
</comment>
<dbReference type="EMBL" id="RBWE01000001">
    <property type="protein sequence ID" value="RKO65788.1"/>
    <property type="molecule type" value="Genomic_DNA"/>
</dbReference>
<comment type="function">
    <text evidence="6">Component of a complex that catalyzes the oxidation of glycolate to glyoxylate.</text>
</comment>
<keyword evidence="4 6" id="KW-0408">Iron</keyword>
<reference evidence="8 9" key="1">
    <citation type="submission" date="2018-10" db="EMBL/GenBank/DDBJ databases">
        <authorList>
            <person name="Grouzdev D.S."/>
            <person name="Krutkina M.S."/>
            <person name="Tourova T.P."/>
            <person name="Nazina T.N."/>
        </authorList>
    </citation>
    <scope>NUCLEOTIDE SEQUENCE [LARGE SCALE GENOMIC DNA]</scope>
    <source>
        <strain evidence="8 9">435</strain>
    </source>
</reference>
<accession>A0A494WRE5</accession>
<comment type="catalytic activity">
    <reaction evidence="6">
        <text>glycolate + A = glyoxylate + AH2</text>
        <dbReference type="Rhea" id="RHEA:21264"/>
        <dbReference type="ChEBI" id="CHEBI:13193"/>
        <dbReference type="ChEBI" id="CHEBI:17499"/>
        <dbReference type="ChEBI" id="CHEBI:29805"/>
        <dbReference type="ChEBI" id="CHEBI:36655"/>
        <dbReference type="EC" id="1.1.99.14"/>
    </reaction>
</comment>
<dbReference type="InterPro" id="IPR004017">
    <property type="entry name" value="Cys_rich_dom"/>
</dbReference>
<feature type="domain" description="4Fe-4S ferredoxin-type" evidence="7">
    <location>
        <begin position="6"/>
        <end position="38"/>
    </location>
</feature>
<evidence type="ECO:0000256" key="6">
    <source>
        <dbReference type="PIRNR" id="PIRNR000139"/>
    </source>
</evidence>
<dbReference type="InterPro" id="IPR009051">
    <property type="entry name" value="Helical_ferredxn"/>
</dbReference>
<dbReference type="PROSITE" id="PS00198">
    <property type="entry name" value="4FE4S_FER_1"/>
    <property type="match status" value="2"/>
</dbReference>